<keyword evidence="8" id="KW-1185">Reference proteome</keyword>
<reference evidence="7 8" key="1">
    <citation type="journal article" date="2012" name="J. Bacteriol.">
        <title>Draft Genome Sequence of Plant Growth-Promoting Rhizobium Mesorhizobium amorphae, Isolated from Zinc-Lead Mine Tailings.</title>
        <authorList>
            <person name="Hao X."/>
            <person name="Lin Y."/>
            <person name="Johnstone L."/>
            <person name="Baltrus D.A."/>
            <person name="Miller S.J."/>
            <person name="Wei G."/>
            <person name="Rensing C."/>
        </authorList>
    </citation>
    <scope>NUCLEOTIDE SEQUENCE [LARGE SCALE GENOMIC DNA]</scope>
    <source>
        <strain evidence="7 8">CCNWGS0123</strain>
    </source>
</reference>
<sequence length="318" mass="34233">MALRADDLIDRRRLRRKLTFWRVAALGVAAAALIALSAWVYSDDFTGSAVDHIAKVRIEGTITEDEDLIKRLETIRQSAKVKGVILSIDSPGGTTVGGESIFEEVRKLAADKPVVAEVGTLAASAGYMIASAADHIVARKSSIVGSIGVLIQYPDVSGLMDKLGIKLEEVKSSPLKASPSPFKPTNDDERAMVRKLILDSYDWFVGIVAERRKMTREQALALADGSIFTGRQALANHLIDAVGGETEAIDWLATKGVDAKLKVVEWKDTQGRGSFLFSKTMARTIAGALGLPDAGGDVIHEIGADRLFLDGLVSVWHP</sequence>
<proteinExistence type="inferred from homology"/>
<dbReference type="PANTHER" id="PTHR42987">
    <property type="entry name" value="PEPTIDASE S49"/>
    <property type="match status" value="1"/>
</dbReference>
<dbReference type="Gene3D" id="3.90.226.10">
    <property type="entry name" value="2-enoyl-CoA Hydratase, Chain A, domain 1"/>
    <property type="match status" value="2"/>
</dbReference>
<keyword evidence="5" id="KW-1133">Transmembrane helix</keyword>
<evidence type="ECO:0000256" key="1">
    <source>
        <dbReference type="ARBA" id="ARBA00008683"/>
    </source>
</evidence>
<keyword evidence="2" id="KW-0645">Protease</keyword>
<dbReference type="SUPFAM" id="SSF52096">
    <property type="entry name" value="ClpP/crotonase"/>
    <property type="match status" value="1"/>
</dbReference>
<dbReference type="KEGG" id="mamo:A6B35_28845"/>
<gene>
    <name evidence="7" type="ORF">MEA186_04781</name>
</gene>
<dbReference type="NCBIfam" id="TIGR00706">
    <property type="entry name" value="SppA_dom"/>
    <property type="match status" value="1"/>
</dbReference>
<dbReference type="Pfam" id="PF01343">
    <property type="entry name" value="Peptidase_S49"/>
    <property type="match status" value="1"/>
</dbReference>
<dbReference type="InterPro" id="IPR004635">
    <property type="entry name" value="Pept_S49_SppA"/>
</dbReference>
<dbReference type="InterPro" id="IPR047272">
    <property type="entry name" value="S49_SppA_C"/>
</dbReference>
<dbReference type="GO" id="GO:0008236">
    <property type="term" value="F:serine-type peptidase activity"/>
    <property type="evidence" value="ECO:0007669"/>
    <property type="project" value="UniProtKB-KW"/>
</dbReference>
<dbReference type="InterPro" id="IPR002142">
    <property type="entry name" value="Peptidase_S49"/>
</dbReference>
<evidence type="ECO:0000313" key="7">
    <source>
        <dbReference type="EMBL" id="EHH13182.1"/>
    </source>
</evidence>
<dbReference type="PANTHER" id="PTHR42987:SF6">
    <property type="entry name" value="PROTEINASE IV"/>
    <property type="match status" value="1"/>
</dbReference>
<name>G6Y4U7_9HYPH</name>
<dbReference type="eggNOG" id="COG0616">
    <property type="taxonomic scope" value="Bacteria"/>
</dbReference>
<evidence type="ECO:0000313" key="8">
    <source>
        <dbReference type="Proteomes" id="UP000002949"/>
    </source>
</evidence>
<evidence type="ECO:0000256" key="3">
    <source>
        <dbReference type="ARBA" id="ARBA00022801"/>
    </source>
</evidence>
<keyword evidence="5" id="KW-0812">Transmembrane</keyword>
<accession>G6Y4U7</accession>
<dbReference type="PATRIC" id="fig|1082933.3.peg.887"/>
<dbReference type="CDD" id="cd07023">
    <property type="entry name" value="S49_Sppa_N_C"/>
    <property type="match status" value="1"/>
</dbReference>
<evidence type="ECO:0000256" key="4">
    <source>
        <dbReference type="ARBA" id="ARBA00022825"/>
    </source>
</evidence>
<dbReference type="EMBL" id="AGSN01000054">
    <property type="protein sequence ID" value="EHH13182.1"/>
    <property type="molecule type" value="Genomic_DNA"/>
</dbReference>
<keyword evidence="3" id="KW-0378">Hydrolase</keyword>
<feature type="domain" description="Peptidase S49" evidence="6">
    <location>
        <begin position="108"/>
        <end position="254"/>
    </location>
</feature>
<dbReference type="GO" id="GO:0006508">
    <property type="term" value="P:proteolysis"/>
    <property type="evidence" value="ECO:0007669"/>
    <property type="project" value="UniProtKB-KW"/>
</dbReference>
<organism evidence="7 8">
    <name type="scientific">Mesorhizobium amorphae CCNWGS0123</name>
    <dbReference type="NCBI Taxonomy" id="1082933"/>
    <lineage>
        <taxon>Bacteria</taxon>
        <taxon>Pseudomonadati</taxon>
        <taxon>Pseudomonadota</taxon>
        <taxon>Alphaproteobacteria</taxon>
        <taxon>Hyphomicrobiales</taxon>
        <taxon>Phyllobacteriaceae</taxon>
        <taxon>Mesorhizobium</taxon>
    </lineage>
</organism>
<dbReference type="InterPro" id="IPR029045">
    <property type="entry name" value="ClpP/crotonase-like_dom_sf"/>
</dbReference>
<feature type="transmembrane region" description="Helical" evidence="5">
    <location>
        <begin position="20"/>
        <end position="41"/>
    </location>
</feature>
<dbReference type="OrthoDB" id="9764363at2"/>
<dbReference type="RefSeq" id="WP_006200393.1">
    <property type="nucleotide sequence ID" value="NZ_AGSN01000054.1"/>
</dbReference>
<keyword evidence="5" id="KW-0472">Membrane</keyword>
<dbReference type="STRING" id="1082933.A6B35_28845"/>
<evidence type="ECO:0000256" key="2">
    <source>
        <dbReference type="ARBA" id="ARBA00022670"/>
    </source>
</evidence>
<dbReference type="Proteomes" id="UP000002949">
    <property type="component" value="Unassembled WGS sequence"/>
</dbReference>
<keyword evidence="4" id="KW-0720">Serine protease</keyword>
<evidence type="ECO:0000256" key="5">
    <source>
        <dbReference type="SAM" id="Phobius"/>
    </source>
</evidence>
<protein>
    <submittedName>
        <fullName evidence="7">Signal peptide peptidase SppA, 36K type</fullName>
    </submittedName>
</protein>
<dbReference type="AlphaFoldDB" id="G6Y4U7"/>
<evidence type="ECO:0000259" key="6">
    <source>
        <dbReference type="Pfam" id="PF01343"/>
    </source>
</evidence>
<comment type="similarity">
    <text evidence="1">Belongs to the peptidase S49 family.</text>
</comment>